<feature type="region of interest" description="Disordered" evidence="1">
    <location>
        <begin position="236"/>
        <end position="257"/>
    </location>
</feature>
<dbReference type="AlphaFoldDB" id="A0A084E214"/>
<reference evidence="2 3" key="1">
    <citation type="submission" date="2014-03" db="EMBL/GenBank/DDBJ databases">
        <title>Genome sequence of Sphingobium yanoikuyae B1.</title>
        <authorList>
            <person name="Gan H.M."/>
            <person name="Gan H.Y."/>
            <person name="Savka M.A."/>
        </authorList>
    </citation>
    <scope>NUCLEOTIDE SEQUENCE [LARGE SCALE GENOMIC DNA]</scope>
    <source>
        <strain evidence="2 3">B1</strain>
    </source>
</reference>
<dbReference type="Proteomes" id="UP000028534">
    <property type="component" value="Unassembled WGS sequence"/>
</dbReference>
<feature type="compositionally biased region" description="Basic and acidic residues" evidence="1">
    <location>
        <begin position="241"/>
        <end position="256"/>
    </location>
</feature>
<evidence type="ECO:0000313" key="2">
    <source>
        <dbReference type="EMBL" id="KEZ12006.1"/>
    </source>
</evidence>
<gene>
    <name evidence="2" type="ORF">CP98_05270</name>
</gene>
<evidence type="ECO:0000313" key="3">
    <source>
        <dbReference type="Proteomes" id="UP000028534"/>
    </source>
</evidence>
<sequence>MKSVIVPSVQSPPSMLKLHDFCNRARGDLTRCEPGLGDGDGERTCRSNGRLGQLDRRIALVLDPQHLADQVRPAIFRDHLDLEVADIDGPERALPHLVAINDAVRIHGLDELDGGILGPGLLRRRILGHLLLCDCWIGDEDLRCLVTGDAAHELVDVTALAGREERQRRPPKAVRNRQIYVASHRLVDDREIVLRIARRDLRHGRELILDEADPGEVLGRRGAIDLTAVRRHDRLIGPGRVRHEKDRQADQRRPNEAARVAIGARQEGGAGHGAAKGIDRHH</sequence>
<name>A0A084E214_SPHYA</name>
<dbReference type="EMBL" id="JGVR01000082">
    <property type="protein sequence ID" value="KEZ12006.1"/>
    <property type="molecule type" value="Genomic_DNA"/>
</dbReference>
<accession>A0A084E214</accession>
<feature type="region of interest" description="Disordered" evidence="1">
    <location>
        <begin position="263"/>
        <end position="282"/>
    </location>
</feature>
<organism evidence="2 3">
    <name type="scientific">Sphingobium yanoikuyae</name>
    <name type="common">Sphingomonas yanoikuyae</name>
    <dbReference type="NCBI Taxonomy" id="13690"/>
    <lineage>
        <taxon>Bacteria</taxon>
        <taxon>Pseudomonadati</taxon>
        <taxon>Pseudomonadota</taxon>
        <taxon>Alphaproteobacteria</taxon>
        <taxon>Sphingomonadales</taxon>
        <taxon>Sphingomonadaceae</taxon>
        <taxon>Sphingobium</taxon>
    </lineage>
</organism>
<comment type="caution">
    <text evidence="2">The sequence shown here is derived from an EMBL/GenBank/DDBJ whole genome shotgun (WGS) entry which is preliminary data.</text>
</comment>
<evidence type="ECO:0000256" key="1">
    <source>
        <dbReference type="SAM" id="MobiDB-lite"/>
    </source>
</evidence>
<protein>
    <submittedName>
        <fullName evidence="2">Uncharacterized protein</fullName>
    </submittedName>
</protein>
<proteinExistence type="predicted"/>